<protein>
    <submittedName>
        <fullName evidence="1">Uncharacterized protein</fullName>
    </submittedName>
</protein>
<evidence type="ECO:0000313" key="1">
    <source>
        <dbReference type="EMBL" id="CAG7599679.1"/>
    </source>
</evidence>
<organism evidence="1 2">
    <name type="scientific">Candidatus Vallotiella hemipterorum</name>
    <dbReference type="NCBI Taxonomy" id="1177213"/>
    <lineage>
        <taxon>Bacteria</taxon>
        <taxon>Pseudomonadati</taxon>
        <taxon>Pseudomonadota</taxon>
        <taxon>Betaproteobacteria</taxon>
        <taxon>Burkholderiales</taxon>
        <taxon>Burkholderiaceae</taxon>
        <taxon>Candidatus Vallotiella</taxon>
    </lineage>
</organism>
<reference evidence="1" key="1">
    <citation type="submission" date="2021-06" db="EMBL/GenBank/DDBJ databases">
        <authorList>
            <person name="Szabo G."/>
        </authorList>
    </citation>
    <scope>NUCLEOTIDE SEQUENCE</scope>
    <source>
        <strain evidence="1">MYVALT</strain>
    </source>
</reference>
<evidence type="ECO:0000313" key="2">
    <source>
        <dbReference type="Proteomes" id="UP000693996"/>
    </source>
</evidence>
<dbReference type="KEGG" id="vtr:MYVALT_F_00380"/>
<name>A0A916NFN9_9BURK</name>
<sequence length="54" mass="6159">MLSYKTETSVTTVRVYIRNCAKNRIALAVYASIKEWPDTIKINQDDFATIPVPL</sequence>
<dbReference type="AlphaFoldDB" id="A0A916NFN9"/>
<proteinExistence type="predicted"/>
<keyword evidence="2" id="KW-1185">Reference proteome</keyword>
<gene>
    <name evidence="1" type="ORF">MYVALT_F_00380</name>
</gene>
<accession>A0A916NFN9</accession>
<dbReference type="EMBL" id="OU343031">
    <property type="protein sequence ID" value="CAG7599679.1"/>
    <property type="molecule type" value="Genomic_DNA"/>
</dbReference>
<dbReference type="Proteomes" id="UP000693996">
    <property type="component" value="Chromosome"/>
</dbReference>